<accession>A0A840MIB3</accession>
<dbReference type="EMBL" id="JACHHY010000007">
    <property type="protein sequence ID" value="MBB5018140.1"/>
    <property type="molecule type" value="Genomic_DNA"/>
</dbReference>
<gene>
    <name evidence="7" type="ORF">HNQ59_001425</name>
</gene>
<dbReference type="AlphaFoldDB" id="A0A840MIB3"/>
<organism evidence="7 8">
    <name type="scientific">Chitinivorax tropicus</name>
    <dbReference type="NCBI Taxonomy" id="714531"/>
    <lineage>
        <taxon>Bacteria</taxon>
        <taxon>Pseudomonadati</taxon>
        <taxon>Pseudomonadota</taxon>
        <taxon>Betaproteobacteria</taxon>
        <taxon>Chitinivorax</taxon>
    </lineage>
</organism>
<feature type="signal peptide" evidence="5">
    <location>
        <begin position="1"/>
        <end position="26"/>
    </location>
</feature>
<keyword evidence="7" id="KW-0830">Ubiquinone</keyword>
<evidence type="ECO:0000256" key="1">
    <source>
        <dbReference type="ARBA" id="ARBA00004141"/>
    </source>
</evidence>
<keyword evidence="2" id="KW-0812">Transmembrane</keyword>
<keyword evidence="3" id="KW-1133">Transmembrane helix</keyword>
<comment type="caution">
    <text evidence="7">The sequence shown here is derived from an EMBL/GenBank/DDBJ whole genome shotgun (WGS) entry which is preliminary data.</text>
</comment>
<feature type="domain" description="NarX-like N-terminal" evidence="6">
    <location>
        <begin position="35"/>
        <end position="111"/>
    </location>
</feature>
<evidence type="ECO:0000256" key="5">
    <source>
        <dbReference type="SAM" id="SignalP"/>
    </source>
</evidence>
<reference evidence="7 8" key="1">
    <citation type="submission" date="2020-08" db="EMBL/GenBank/DDBJ databases">
        <title>Genomic Encyclopedia of Type Strains, Phase IV (KMG-IV): sequencing the most valuable type-strain genomes for metagenomic binning, comparative biology and taxonomic classification.</title>
        <authorList>
            <person name="Goeker M."/>
        </authorList>
    </citation>
    <scope>NUCLEOTIDE SEQUENCE [LARGE SCALE GENOMIC DNA]</scope>
    <source>
        <strain evidence="7 8">DSM 27165</strain>
    </source>
</reference>
<sequence length="260" mass="29052">MKIQARTTHRFFIFALAALVSASAYAAEIPYPDLINKAGRQRMLSQRIVKAYLQLGANVLPEQGRQVLNESMKTFEQQLADLKQADLPANVDAAIEKEEQQWKAFRELVSGPVTQVTARKLQSQSDSLLATANEVTLALQDAYGQPSGKFVNLAGRQRMLSQMLSRQYLAKFWGVTQADGDKVIQEARGEFNRNLTQLSATPNLSNTLKQQLDLASQQWVFLDMALTQPHNAGNAQNVVSTSERILEVLDNVTQRFEKSK</sequence>
<dbReference type="Pfam" id="PF13675">
    <property type="entry name" value="PilJ"/>
    <property type="match status" value="2"/>
</dbReference>
<name>A0A840MIB3_9PROT</name>
<evidence type="ECO:0000313" key="8">
    <source>
        <dbReference type="Proteomes" id="UP000575898"/>
    </source>
</evidence>
<dbReference type="Proteomes" id="UP000575898">
    <property type="component" value="Unassembled WGS sequence"/>
</dbReference>
<evidence type="ECO:0000313" key="7">
    <source>
        <dbReference type="EMBL" id="MBB5018140.1"/>
    </source>
</evidence>
<feature type="domain" description="NarX-like N-terminal" evidence="6">
    <location>
        <begin position="147"/>
        <end position="227"/>
    </location>
</feature>
<keyword evidence="4" id="KW-0472">Membrane</keyword>
<evidence type="ECO:0000256" key="4">
    <source>
        <dbReference type="ARBA" id="ARBA00023136"/>
    </source>
</evidence>
<comment type="subcellular location">
    <subcellularLocation>
        <location evidence="1">Membrane</location>
        <topology evidence="1">Multi-pass membrane protein</topology>
    </subcellularLocation>
</comment>
<protein>
    <submittedName>
        <fullName evidence="7">NADH dehydrogenase/NADH:ubiquinone oxidoreductase subunit G</fullName>
    </submittedName>
</protein>
<evidence type="ECO:0000256" key="3">
    <source>
        <dbReference type="ARBA" id="ARBA00022989"/>
    </source>
</evidence>
<dbReference type="GO" id="GO:0016020">
    <property type="term" value="C:membrane"/>
    <property type="evidence" value="ECO:0007669"/>
    <property type="project" value="UniProtKB-SubCell"/>
</dbReference>
<evidence type="ECO:0000256" key="2">
    <source>
        <dbReference type="ARBA" id="ARBA00022692"/>
    </source>
</evidence>
<evidence type="ECO:0000259" key="6">
    <source>
        <dbReference type="Pfam" id="PF13675"/>
    </source>
</evidence>
<proteinExistence type="predicted"/>
<dbReference type="InterPro" id="IPR029095">
    <property type="entry name" value="NarX-like_N"/>
</dbReference>
<dbReference type="RefSeq" id="WP_184036982.1">
    <property type="nucleotide sequence ID" value="NZ_JACHHY010000007.1"/>
</dbReference>
<feature type="chain" id="PRO_5032473272" evidence="5">
    <location>
        <begin position="27"/>
        <end position="260"/>
    </location>
</feature>
<keyword evidence="8" id="KW-1185">Reference proteome</keyword>
<keyword evidence="5" id="KW-0732">Signal</keyword>